<evidence type="ECO:0000256" key="2">
    <source>
        <dbReference type="SAM" id="Phobius"/>
    </source>
</evidence>
<feature type="region of interest" description="Disordered" evidence="1">
    <location>
        <begin position="252"/>
        <end position="301"/>
    </location>
</feature>
<comment type="caution">
    <text evidence="3">The sequence shown here is derived from an EMBL/GenBank/DDBJ whole genome shotgun (WGS) entry which is preliminary data.</text>
</comment>
<keyword evidence="2" id="KW-0472">Membrane</keyword>
<proteinExistence type="predicted"/>
<evidence type="ECO:0000313" key="4">
    <source>
        <dbReference type="Proteomes" id="UP000826195"/>
    </source>
</evidence>
<protein>
    <submittedName>
        <fullName evidence="3">Uncharacterized protein</fullName>
    </submittedName>
</protein>
<accession>A0AAV7HZ14</accession>
<keyword evidence="2" id="KW-1133">Transmembrane helix</keyword>
<feature type="region of interest" description="Disordered" evidence="1">
    <location>
        <begin position="147"/>
        <end position="170"/>
    </location>
</feature>
<evidence type="ECO:0000256" key="1">
    <source>
        <dbReference type="SAM" id="MobiDB-lite"/>
    </source>
</evidence>
<dbReference type="AlphaFoldDB" id="A0AAV7HZ14"/>
<keyword evidence="4" id="KW-1185">Reference proteome</keyword>
<dbReference type="Proteomes" id="UP000826195">
    <property type="component" value="Unassembled WGS sequence"/>
</dbReference>
<sequence>MDENLQEWNLLKIIAPSVTFLGILFYFIPISRSYFRKGCLILIDGIALGLKTILNSLEPDYSSKSYNLKREALKTRKEKRKKEGKSTKNHYKGAEINREWSEVRLYPTRGFHQFSGEFVGDFKGNKSMMSKKNDILYLENEGMPSNEDQYFPGISEDVKNSRKSKKRKNKEKFDIYRAEEDFDEEQEDDQEVKDKLRKIRRKIISLTDGSKKERQQKEFEALKLIDDLINEDNINVGHKRMEFETLVVDGNKVNGGNDGSWSGRKPPSARRESARRSRRSTREEISPVDYEDIYSDDSDDFLPPPIINGKFTF</sequence>
<gene>
    <name evidence="3" type="ORF">KQX54_017664</name>
</gene>
<feature type="transmembrane region" description="Helical" evidence="2">
    <location>
        <begin position="9"/>
        <end position="28"/>
    </location>
</feature>
<organism evidence="3 4">
    <name type="scientific">Cotesia glomerata</name>
    <name type="common">Lepidopteran parasitic wasp</name>
    <name type="synonym">Apanteles glomeratus</name>
    <dbReference type="NCBI Taxonomy" id="32391"/>
    <lineage>
        <taxon>Eukaryota</taxon>
        <taxon>Metazoa</taxon>
        <taxon>Ecdysozoa</taxon>
        <taxon>Arthropoda</taxon>
        <taxon>Hexapoda</taxon>
        <taxon>Insecta</taxon>
        <taxon>Pterygota</taxon>
        <taxon>Neoptera</taxon>
        <taxon>Endopterygota</taxon>
        <taxon>Hymenoptera</taxon>
        <taxon>Apocrita</taxon>
        <taxon>Ichneumonoidea</taxon>
        <taxon>Braconidae</taxon>
        <taxon>Microgastrinae</taxon>
        <taxon>Cotesia</taxon>
    </lineage>
</organism>
<name>A0AAV7HZ14_COTGL</name>
<keyword evidence="2" id="KW-0812">Transmembrane</keyword>
<feature type="compositionally biased region" description="Basic residues" evidence="1">
    <location>
        <begin position="161"/>
        <end position="170"/>
    </location>
</feature>
<evidence type="ECO:0000313" key="3">
    <source>
        <dbReference type="EMBL" id="KAH0535612.1"/>
    </source>
</evidence>
<dbReference type="EMBL" id="JAHXZJ010002982">
    <property type="protein sequence ID" value="KAH0535612.1"/>
    <property type="molecule type" value="Genomic_DNA"/>
</dbReference>
<feature type="compositionally biased region" description="Basic and acidic residues" evidence="1">
    <location>
        <begin position="269"/>
        <end position="285"/>
    </location>
</feature>
<reference evidence="3 4" key="1">
    <citation type="journal article" date="2021" name="J. Hered.">
        <title>A chromosome-level genome assembly of the parasitoid wasp, Cotesia glomerata (Hymenoptera: Braconidae).</title>
        <authorList>
            <person name="Pinto B.J."/>
            <person name="Weis J.J."/>
            <person name="Gamble T."/>
            <person name="Ode P.J."/>
            <person name="Paul R."/>
            <person name="Zaspel J.M."/>
        </authorList>
    </citation>
    <scope>NUCLEOTIDE SEQUENCE [LARGE SCALE GENOMIC DNA]</scope>
    <source>
        <strain evidence="3">CgM1</strain>
    </source>
</reference>
<feature type="compositionally biased region" description="Acidic residues" evidence="1">
    <location>
        <begin position="289"/>
        <end position="300"/>
    </location>
</feature>